<dbReference type="Proteomes" id="UP000222542">
    <property type="component" value="Unassembled WGS sequence"/>
</dbReference>
<gene>
    <name evidence="1" type="ORF">T459_03840</name>
</gene>
<name>A0A2G3AP10_CAPAN</name>
<evidence type="ECO:0008006" key="3">
    <source>
        <dbReference type="Google" id="ProtNLM"/>
    </source>
</evidence>
<accession>A0A2G3AP10</accession>
<proteinExistence type="predicted"/>
<keyword evidence="2" id="KW-1185">Reference proteome</keyword>
<sequence>MMEDYSKRGDVHNSEKMFYQMRQAGICLSNSPVRTSYSSLYQCQSAPPYGIAERMKADNVFPNRTLANMLSKSDPFMKTEASELLY</sequence>
<dbReference type="AlphaFoldDB" id="A0A2G3AP10"/>
<dbReference type="EMBL" id="AYRZ02000001">
    <property type="protein sequence ID" value="PHT95958.1"/>
    <property type="molecule type" value="Genomic_DNA"/>
</dbReference>
<comment type="caution">
    <text evidence="1">The sequence shown here is derived from an EMBL/GenBank/DDBJ whole genome shotgun (WGS) entry which is preliminary data.</text>
</comment>
<organism evidence="1 2">
    <name type="scientific">Capsicum annuum</name>
    <name type="common">Capsicum pepper</name>
    <dbReference type="NCBI Taxonomy" id="4072"/>
    <lineage>
        <taxon>Eukaryota</taxon>
        <taxon>Viridiplantae</taxon>
        <taxon>Streptophyta</taxon>
        <taxon>Embryophyta</taxon>
        <taxon>Tracheophyta</taxon>
        <taxon>Spermatophyta</taxon>
        <taxon>Magnoliopsida</taxon>
        <taxon>eudicotyledons</taxon>
        <taxon>Gunneridae</taxon>
        <taxon>Pentapetalae</taxon>
        <taxon>asterids</taxon>
        <taxon>lamiids</taxon>
        <taxon>Solanales</taxon>
        <taxon>Solanaceae</taxon>
        <taxon>Solanoideae</taxon>
        <taxon>Capsiceae</taxon>
        <taxon>Capsicum</taxon>
    </lineage>
</organism>
<evidence type="ECO:0000313" key="1">
    <source>
        <dbReference type="EMBL" id="PHT95958.1"/>
    </source>
</evidence>
<dbReference type="Gramene" id="PHT95958">
    <property type="protein sequence ID" value="PHT95958"/>
    <property type="gene ID" value="T459_03840"/>
</dbReference>
<reference evidence="1 2" key="2">
    <citation type="journal article" date="2017" name="Genome Biol.">
        <title>New reference genome sequences of hot pepper reveal the massive evolution of plant disease-resistance genes by retroduplication.</title>
        <authorList>
            <person name="Kim S."/>
            <person name="Park J."/>
            <person name="Yeom S.I."/>
            <person name="Kim Y.M."/>
            <person name="Seo E."/>
            <person name="Kim K.T."/>
            <person name="Kim M.S."/>
            <person name="Lee J.M."/>
            <person name="Cheong K."/>
            <person name="Shin H.S."/>
            <person name="Kim S.B."/>
            <person name="Han K."/>
            <person name="Lee J."/>
            <person name="Park M."/>
            <person name="Lee H.A."/>
            <person name="Lee H.Y."/>
            <person name="Lee Y."/>
            <person name="Oh S."/>
            <person name="Lee J.H."/>
            <person name="Choi E."/>
            <person name="Choi E."/>
            <person name="Lee S.E."/>
            <person name="Jeon J."/>
            <person name="Kim H."/>
            <person name="Choi G."/>
            <person name="Song H."/>
            <person name="Lee J."/>
            <person name="Lee S.C."/>
            <person name="Kwon J.K."/>
            <person name="Lee H.Y."/>
            <person name="Koo N."/>
            <person name="Hong Y."/>
            <person name="Kim R.W."/>
            <person name="Kang W.H."/>
            <person name="Huh J.H."/>
            <person name="Kang B.C."/>
            <person name="Yang T.J."/>
            <person name="Lee Y.H."/>
            <person name="Bennetzen J.L."/>
            <person name="Choi D."/>
        </authorList>
    </citation>
    <scope>NUCLEOTIDE SEQUENCE [LARGE SCALE GENOMIC DNA]</scope>
    <source>
        <strain evidence="2">cv. CM334</strain>
    </source>
</reference>
<protein>
    <recommendedName>
        <fullName evidence="3">Pentatricopeptide repeat-containing protein</fullName>
    </recommendedName>
</protein>
<reference evidence="1 2" key="1">
    <citation type="journal article" date="2014" name="Nat. Genet.">
        <title>Genome sequence of the hot pepper provides insights into the evolution of pungency in Capsicum species.</title>
        <authorList>
            <person name="Kim S."/>
            <person name="Park M."/>
            <person name="Yeom S.I."/>
            <person name="Kim Y.M."/>
            <person name="Lee J.M."/>
            <person name="Lee H.A."/>
            <person name="Seo E."/>
            <person name="Choi J."/>
            <person name="Cheong K."/>
            <person name="Kim K.T."/>
            <person name="Jung K."/>
            <person name="Lee G.W."/>
            <person name="Oh S.K."/>
            <person name="Bae C."/>
            <person name="Kim S.B."/>
            <person name="Lee H.Y."/>
            <person name="Kim S.Y."/>
            <person name="Kim M.S."/>
            <person name="Kang B.C."/>
            <person name="Jo Y.D."/>
            <person name="Yang H.B."/>
            <person name="Jeong H.J."/>
            <person name="Kang W.H."/>
            <person name="Kwon J.K."/>
            <person name="Shin C."/>
            <person name="Lim J.Y."/>
            <person name="Park J.H."/>
            <person name="Huh J.H."/>
            <person name="Kim J.S."/>
            <person name="Kim B.D."/>
            <person name="Cohen O."/>
            <person name="Paran I."/>
            <person name="Suh M.C."/>
            <person name="Lee S.B."/>
            <person name="Kim Y.K."/>
            <person name="Shin Y."/>
            <person name="Noh S.J."/>
            <person name="Park J."/>
            <person name="Seo Y.S."/>
            <person name="Kwon S.Y."/>
            <person name="Kim H.A."/>
            <person name="Park J.M."/>
            <person name="Kim H.J."/>
            <person name="Choi S.B."/>
            <person name="Bosland P.W."/>
            <person name="Reeves G."/>
            <person name="Jo S.H."/>
            <person name="Lee B.W."/>
            <person name="Cho H.T."/>
            <person name="Choi H.S."/>
            <person name="Lee M.S."/>
            <person name="Yu Y."/>
            <person name="Do Choi Y."/>
            <person name="Park B.S."/>
            <person name="van Deynze A."/>
            <person name="Ashrafi H."/>
            <person name="Hill T."/>
            <person name="Kim W.T."/>
            <person name="Pai H.S."/>
            <person name="Ahn H.K."/>
            <person name="Yeam I."/>
            <person name="Giovannoni J.J."/>
            <person name="Rose J.K."/>
            <person name="Sorensen I."/>
            <person name="Lee S.J."/>
            <person name="Kim R.W."/>
            <person name="Choi I.Y."/>
            <person name="Choi B.S."/>
            <person name="Lim J.S."/>
            <person name="Lee Y.H."/>
            <person name="Choi D."/>
        </authorList>
    </citation>
    <scope>NUCLEOTIDE SEQUENCE [LARGE SCALE GENOMIC DNA]</scope>
    <source>
        <strain evidence="2">cv. CM334</strain>
    </source>
</reference>
<evidence type="ECO:0000313" key="2">
    <source>
        <dbReference type="Proteomes" id="UP000222542"/>
    </source>
</evidence>
<dbReference type="STRING" id="4072.A0A2G3AP10"/>